<evidence type="ECO:0000256" key="1">
    <source>
        <dbReference type="SAM" id="SignalP"/>
    </source>
</evidence>
<dbReference type="RefSeq" id="WP_158067005.1">
    <property type="nucleotide sequence ID" value="NZ_CP042829.1"/>
</dbReference>
<reference evidence="2 3" key="1">
    <citation type="submission" date="2019-10" db="EMBL/GenBank/DDBJ databases">
        <title>Thermopilla bonchosmolovskayae gen. nov., sp. nov., a moderately thermophilic Chloroflexi bacterium from a Chukotka hot spring (Arctic, Russia), representing a novel classis Thermopillaia, which include previously uncultivated lineage OLB14.</title>
        <authorList>
            <person name="Kochetkova T.V."/>
            <person name="Zayulina K.S."/>
            <person name="Zhigarkov V.S."/>
            <person name="Minaev N.V."/>
            <person name="Novikov A."/>
            <person name="Toshchakov S.V."/>
            <person name="Elcheninov A.G."/>
            <person name="Kublanov I.V."/>
        </authorList>
    </citation>
    <scope>NUCLEOTIDE SEQUENCE [LARGE SCALE GENOMIC DNA]</scope>
    <source>
        <strain evidence="2 3">3753O</strain>
    </source>
</reference>
<accession>A0ABX6C260</accession>
<feature type="chain" id="PRO_5047545416" evidence="1">
    <location>
        <begin position="21"/>
        <end position="363"/>
    </location>
</feature>
<evidence type="ECO:0000313" key="2">
    <source>
        <dbReference type="EMBL" id="QFG03090.1"/>
    </source>
</evidence>
<organism evidence="2 3">
    <name type="scientific">Tepidiforma bonchosmolovskayae</name>
    <dbReference type="NCBI Taxonomy" id="2601677"/>
    <lineage>
        <taxon>Bacteria</taxon>
        <taxon>Bacillati</taxon>
        <taxon>Chloroflexota</taxon>
        <taxon>Tepidiformia</taxon>
        <taxon>Tepidiformales</taxon>
        <taxon>Tepidiformaceae</taxon>
        <taxon>Tepidiforma</taxon>
    </lineage>
</organism>
<feature type="signal peptide" evidence="1">
    <location>
        <begin position="1"/>
        <end position="20"/>
    </location>
</feature>
<proteinExistence type="predicted"/>
<protein>
    <submittedName>
        <fullName evidence="2">Uncharacterized protein</fullName>
    </submittedName>
</protein>
<gene>
    <name evidence="2" type="ORF">Tbon_07210</name>
</gene>
<dbReference type="Proteomes" id="UP000326331">
    <property type="component" value="Chromosome"/>
</dbReference>
<name>A0ABX6C260_9CHLR</name>
<sequence>MRSLAALLTALLGAALVLLAAAPAPRPRAQAPAGGLPYRAVAPALAADSAAGTPTPTATLPPASACGYRAAVRALADPAAAAVDRTPASATIGGLLALDRPPGLAPASPRQLPSEGRAVQLTAWLRGAIRTPDGGIDLLISTSPDGPLLRARFPGLDCTEGASEADRAAIEAARIAFINRCGVPTAGSWRPLGGQAVLVGVPAWGEPRPSGADGAPTGIELAPVLDFAMPQGATCDPSQPFGPTPTPTPGAALEMLINVNPIRVSRGGQVTVTIIVQEPPPPGGTPIPGPAGIPCSYTAYDRALTPIASGGPSPTGPGGTVSWTFTVPPDAALSDYSTNTHGRVTPACQGLTARGSARLEIVE</sequence>
<keyword evidence="1" id="KW-0732">Signal</keyword>
<keyword evidence="3" id="KW-1185">Reference proteome</keyword>
<evidence type="ECO:0000313" key="3">
    <source>
        <dbReference type="Proteomes" id="UP000326331"/>
    </source>
</evidence>
<dbReference type="EMBL" id="CP042829">
    <property type="protein sequence ID" value="QFG03090.1"/>
    <property type="molecule type" value="Genomic_DNA"/>
</dbReference>